<sequence>MNAIGYGSGALIAGEKGADSGPGPERAVGAGVVLARAPVVDDALRRRRQRSGRRYGTVAAAAVLGLACWDPRDGRIGWGFNAGLLAGPVAAGLLWAAYLLGPGRRAGLRVGGWTFGAGAPLRSSRRVHGGWQLRRFPLPLVRPLGVSREAPADGRGLLPGLSAYCAVVLLGAGLLALTGGDFGRAAAMVCLLAAAGHVVLLLGHQATPAAAAPAPALLEVTEAVQRDVAEARRLLDALPPGLDSRDVRMAVLIAEGRYRETAELAAEVAAAGDGTAVLVHARALAYLDETGAADDADRAAFHARYAAARRLPRAHRTGSDLEALRELALGQGGLAIDEARSAAAVGSFPLRCGMAYATLALALHRAGRPEEARAALAAAREAGPATARLEFLTGLIGAPGDGLSVQPAASAAQARTSARAASSRACSAASSIGSAARRARAAARWCAASGGRSRSSGTSRAGPGGAARRHGVQAVQQVGEHPPGRLRGELPGGDGPRRPENRVPAEPRPRDNGGMIAHAPEGDTEIPAAVVELAVGEPIAAVWRNELKGVTFRLGDGPGRRFAKWAPAGSGVDLAVEAERTRWARPFTAVPEVLGLGGDEHGSWLLTAGLPGRSAVEPELRADPETAVRAIGEGLRALHEALPVADCPYEWSTAERVARAAELRRPPEEWYPALRHHGTVERALAVLADPPPVDRAVVCHGDPCAPNTLVGDDGRPSGHVDLGALGVADRWADLAVASWSTVWNYGPGWELPLLAAYGVEPDAERLDYYRLLWDLS</sequence>
<dbReference type="PATRIC" id="fig|452652.3.peg.4143"/>
<evidence type="ECO:0000313" key="11">
    <source>
        <dbReference type="Proteomes" id="UP000007076"/>
    </source>
</evidence>
<keyword evidence="5" id="KW-0067">ATP-binding</keyword>
<feature type="domain" description="Aminoglycoside phosphotransferase" evidence="9">
    <location>
        <begin position="551"/>
        <end position="766"/>
    </location>
</feature>
<gene>
    <name evidence="10" type="ordered locus">KSE_41510</name>
</gene>
<dbReference type="Gene3D" id="3.30.200.20">
    <property type="entry name" value="Phosphorylase Kinase, domain 1"/>
    <property type="match status" value="1"/>
</dbReference>
<evidence type="ECO:0000256" key="6">
    <source>
        <dbReference type="ARBA" id="ARBA00023251"/>
    </source>
</evidence>
<feature type="compositionally biased region" description="Low complexity" evidence="7">
    <location>
        <begin position="446"/>
        <end position="461"/>
    </location>
</feature>
<reference evidence="10 11" key="1">
    <citation type="journal article" date="2010" name="DNA Res.">
        <title>Genome sequence of Kitasatospora setae NBRC 14216T: an evolutionary snapshot of the family Streptomycetaceae.</title>
        <authorList>
            <person name="Ichikawa N."/>
            <person name="Oguchi A."/>
            <person name="Ikeda H."/>
            <person name="Ishikawa J."/>
            <person name="Kitani S."/>
            <person name="Watanabe Y."/>
            <person name="Nakamura S."/>
            <person name="Katano Y."/>
            <person name="Kishi E."/>
            <person name="Sasagawa M."/>
            <person name="Ankai A."/>
            <person name="Fukui S."/>
            <person name="Hashimoto Y."/>
            <person name="Kamata S."/>
            <person name="Otoguro M."/>
            <person name="Tanikawa S."/>
            <person name="Nihira T."/>
            <person name="Horinouchi S."/>
            <person name="Ohnishi Y."/>
            <person name="Hayakawa M."/>
            <person name="Kuzuyama T."/>
            <person name="Arisawa A."/>
            <person name="Nomoto F."/>
            <person name="Miura H."/>
            <person name="Takahashi Y."/>
            <person name="Fujita N."/>
        </authorList>
    </citation>
    <scope>NUCLEOTIDE SEQUENCE [LARGE SCALE GENOMIC DNA]</scope>
    <source>
        <strain evidence="11">ATCC 33774 / DSM 43861 / JCM 3304 / KCC A-0304 / NBRC 14216 / KM-6054</strain>
    </source>
</reference>
<evidence type="ECO:0000256" key="8">
    <source>
        <dbReference type="SAM" id="Phobius"/>
    </source>
</evidence>
<keyword evidence="4" id="KW-0418">Kinase</keyword>
<dbReference type="AlphaFoldDB" id="E4MZK3"/>
<dbReference type="InterPro" id="IPR024165">
    <property type="entry name" value="Kan/Strep_kinase"/>
</dbReference>
<evidence type="ECO:0000313" key="10">
    <source>
        <dbReference type="EMBL" id="BAJ29937.1"/>
    </source>
</evidence>
<dbReference type="InterPro" id="IPR011009">
    <property type="entry name" value="Kinase-like_dom_sf"/>
</dbReference>
<dbReference type="GO" id="GO:0016773">
    <property type="term" value="F:phosphotransferase activity, alcohol group as acceptor"/>
    <property type="evidence" value="ECO:0007669"/>
    <property type="project" value="InterPro"/>
</dbReference>
<proteinExistence type="inferred from homology"/>
<name>E4MZK3_KITSK</name>
<feature type="compositionally biased region" description="Basic and acidic residues" evidence="7">
    <location>
        <begin position="495"/>
        <end position="511"/>
    </location>
</feature>
<keyword evidence="3" id="KW-0547">Nucleotide-binding</keyword>
<dbReference type="EMBL" id="AP010968">
    <property type="protein sequence ID" value="BAJ29937.1"/>
    <property type="molecule type" value="Genomic_DNA"/>
</dbReference>
<keyword evidence="6" id="KW-0046">Antibiotic resistance</keyword>
<keyword evidence="8" id="KW-1133">Transmembrane helix</keyword>
<dbReference type="Proteomes" id="UP000007076">
    <property type="component" value="Chromosome"/>
</dbReference>
<feature type="transmembrane region" description="Helical" evidence="8">
    <location>
        <begin position="78"/>
        <end position="100"/>
    </location>
</feature>
<dbReference type="STRING" id="452652.KSE_41510"/>
<keyword evidence="11" id="KW-1185">Reference proteome</keyword>
<accession>E4MZK3</accession>
<evidence type="ECO:0000256" key="3">
    <source>
        <dbReference type="ARBA" id="ARBA00022741"/>
    </source>
</evidence>
<feature type="region of interest" description="Disordered" evidence="7">
    <location>
        <begin position="446"/>
        <end position="514"/>
    </location>
</feature>
<evidence type="ECO:0000256" key="7">
    <source>
        <dbReference type="SAM" id="MobiDB-lite"/>
    </source>
</evidence>
<dbReference type="CDD" id="cd05150">
    <property type="entry name" value="APH"/>
    <property type="match status" value="1"/>
</dbReference>
<dbReference type="Gene3D" id="3.90.1200.10">
    <property type="match status" value="1"/>
</dbReference>
<organism evidence="10 11">
    <name type="scientific">Kitasatospora setae (strain ATCC 33774 / DSM 43861 / JCM 3304 / KCC A-0304 / NBRC 14216 / KM-6054)</name>
    <name type="common">Streptomyces setae</name>
    <dbReference type="NCBI Taxonomy" id="452652"/>
    <lineage>
        <taxon>Bacteria</taxon>
        <taxon>Bacillati</taxon>
        <taxon>Actinomycetota</taxon>
        <taxon>Actinomycetes</taxon>
        <taxon>Kitasatosporales</taxon>
        <taxon>Streptomycetaceae</taxon>
        <taxon>Kitasatospora</taxon>
    </lineage>
</organism>
<dbReference type="GO" id="GO:0046677">
    <property type="term" value="P:response to antibiotic"/>
    <property type="evidence" value="ECO:0007669"/>
    <property type="project" value="UniProtKB-KW"/>
</dbReference>
<keyword evidence="8" id="KW-0812">Transmembrane</keyword>
<keyword evidence="8" id="KW-0472">Membrane</keyword>
<dbReference type="GO" id="GO:0016301">
    <property type="term" value="F:kinase activity"/>
    <property type="evidence" value="ECO:0007669"/>
    <property type="project" value="UniProtKB-KW"/>
</dbReference>
<dbReference type="GO" id="GO:0005524">
    <property type="term" value="F:ATP binding"/>
    <property type="evidence" value="ECO:0007669"/>
    <property type="project" value="UniProtKB-KW"/>
</dbReference>
<dbReference type="HOGENOM" id="CLU_360475_0_0_11"/>
<evidence type="ECO:0000256" key="4">
    <source>
        <dbReference type="ARBA" id="ARBA00022777"/>
    </source>
</evidence>
<dbReference type="eggNOG" id="COG3231">
    <property type="taxonomic scope" value="Bacteria"/>
</dbReference>
<evidence type="ECO:0000256" key="5">
    <source>
        <dbReference type="ARBA" id="ARBA00022840"/>
    </source>
</evidence>
<evidence type="ECO:0000259" key="9">
    <source>
        <dbReference type="Pfam" id="PF01636"/>
    </source>
</evidence>
<feature type="transmembrane region" description="Helical" evidence="8">
    <location>
        <begin position="157"/>
        <end position="176"/>
    </location>
</feature>
<keyword evidence="2 10" id="KW-0808">Transferase</keyword>
<feature type="transmembrane region" description="Helical" evidence="8">
    <location>
        <begin position="182"/>
        <end position="202"/>
    </location>
</feature>
<comment type="similarity">
    <text evidence="1">Belongs to the aminoglycoside phosphotransferase family.</text>
</comment>
<dbReference type="InterPro" id="IPR002575">
    <property type="entry name" value="Aminoglycoside_PTrfase"/>
</dbReference>
<evidence type="ECO:0000256" key="2">
    <source>
        <dbReference type="ARBA" id="ARBA00022679"/>
    </source>
</evidence>
<dbReference type="KEGG" id="ksk:KSE_41510"/>
<evidence type="ECO:0000256" key="1">
    <source>
        <dbReference type="ARBA" id="ARBA00006219"/>
    </source>
</evidence>
<protein>
    <submittedName>
        <fullName evidence="10">Putative aminoglycoside 3'-phosphotransferase</fullName>
    </submittedName>
</protein>
<dbReference type="Pfam" id="PF01636">
    <property type="entry name" value="APH"/>
    <property type="match status" value="1"/>
</dbReference>
<dbReference type="SUPFAM" id="SSF56112">
    <property type="entry name" value="Protein kinase-like (PK-like)"/>
    <property type="match status" value="1"/>
</dbReference>